<dbReference type="EMBL" id="CANUEZ050000245">
    <property type="protein sequence ID" value="CAM0512746.1"/>
    <property type="molecule type" value="Genomic_DNA"/>
</dbReference>
<name>A0ABC9HIW5_FASHE</name>
<dbReference type="AlphaFoldDB" id="A0ABC9HIW5"/>
<protein>
    <submittedName>
        <fullName evidence="1">Uncharacterized protein</fullName>
    </submittedName>
</protein>
<evidence type="ECO:0000313" key="1">
    <source>
        <dbReference type="EMBL" id="CAM0512746.1"/>
    </source>
</evidence>
<sequence length="100" mass="10691">MQPGEADTGGQSPTTVKRSSLWAFSSSVPGSDPASIAGFGNLNLNTNRDYLSNHAHVIPMATDTRLLFELPPLFLKVQSSPHLLNQPLGDVKCSVYGSVH</sequence>
<reference evidence="1 2" key="1">
    <citation type="submission" date="2024-08" db="EMBL/GenBank/DDBJ databases">
        <authorList>
            <person name="Paterson S."/>
        </authorList>
    </citation>
    <scope>NUCLEOTIDE SEQUENCE [LARGE SCALE GENOMIC DNA]</scope>
</reference>
<organism evidence="1 2">
    <name type="scientific">Fasciola hepatica</name>
    <name type="common">Liver fluke</name>
    <dbReference type="NCBI Taxonomy" id="6192"/>
    <lineage>
        <taxon>Eukaryota</taxon>
        <taxon>Metazoa</taxon>
        <taxon>Spiralia</taxon>
        <taxon>Lophotrochozoa</taxon>
        <taxon>Platyhelminthes</taxon>
        <taxon>Trematoda</taxon>
        <taxon>Digenea</taxon>
        <taxon>Plagiorchiida</taxon>
        <taxon>Echinostomata</taxon>
        <taxon>Echinostomatoidea</taxon>
        <taxon>Fasciolidae</taxon>
        <taxon>Fasciola</taxon>
    </lineage>
</organism>
<dbReference type="Proteomes" id="UP001189180">
    <property type="component" value="Unassembled WGS sequence"/>
</dbReference>
<evidence type="ECO:0000313" key="2">
    <source>
        <dbReference type="Proteomes" id="UP001189180"/>
    </source>
</evidence>
<gene>
    <name evidence="1" type="ORF">FHB240107_LOCUS13547</name>
</gene>
<keyword evidence="2" id="KW-1185">Reference proteome</keyword>
<accession>A0ABC9HIW5</accession>
<comment type="caution">
    <text evidence="1">The sequence shown here is derived from an EMBL/GenBank/DDBJ whole genome shotgun (WGS) entry which is preliminary data.</text>
</comment>
<proteinExistence type="predicted"/>